<dbReference type="EMBL" id="JASPKZ010001009">
    <property type="protein sequence ID" value="KAJ9598826.1"/>
    <property type="molecule type" value="Genomic_DNA"/>
</dbReference>
<keyword evidence="1" id="KW-0408">Iron</keyword>
<protein>
    <recommendedName>
        <fullName evidence="1">DNA replication ATP-dependent helicase/nuclease</fullName>
        <ecNumber evidence="1">3.1.-.-</ecNumber>
        <ecNumber evidence="1">3.6.4.12</ecNumber>
    </recommendedName>
</protein>
<keyword evidence="6" id="KW-1185">Reference proteome</keyword>
<comment type="catalytic activity">
    <reaction evidence="1">
        <text>ATP + H2O = ADP + phosphate + H(+)</text>
        <dbReference type="Rhea" id="RHEA:13065"/>
        <dbReference type="ChEBI" id="CHEBI:15377"/>
        <dbReference type="ChEBI" id="CHEBI:15378"/>
        <dbReference type="ChEBI" id="CHEBI:30616"/>
        <dbReference type="ChEBI" id="CHEBI:43474"/>
        <dbReference type="ChEBI" id="CHEBI:456216"/>
        <dbReference type="EC" id="3.6.4.12"/>
    </reaction>
</comment>
<dbReference type="Proteomes" id="UP001233999">
    <property type="component" value="Unassembled WGS sequence"/>
</dbReference>
<dbReference type="InterPro" id="IPR045055">
    <property type="entry name" value="DNA2/NAM7-like"/>
</dbReference>
<keyword evidence="1" id="KW-0158">Chromosome</keyword>
<dbReference type="CDD" id="cd22934">
    <property type="entry name" value="HFD_TADA1"/>
    <property type="match status" value="1"/>
</dbReference>
<dbReference type="InterPro" id="IPR041677">
    <property type="entry name" value="DNA2/NAM7_AAA_11"/>
</dbReference>
<dbReference type="GO" id="GO:0005524">
    <property type="term" value="F:ATP binding"/>
    <property type="evidence" value="ECO:0007669"/>
    <property type="project" value="UniProtKB-UniRule"/>
</dbReference>
<comment type="subcellular location">
    <subcellularLocation>
        <location evidence="1">Nucleus</location>
    </subcellularLocation>
    <subcellularLocation>
        <location evidence="1">Chromosome</location>
    </subcellularLocation>
</comment>
<dbReference type="GO" id="GO:0005737">
    <property type="term" value="C:cytoplasm"/>
    <property type="evidence" value="ECO:0007669"/>
    <property type="project" value="TreeGrafter"/>
</dbReference>
<dbReference type="GO" id="GO:0017108">
    <property type="term" value="F:5'-flap endonuclease activity"/>
    <property type="evidence" value="ECO:0007669"/>
    <property type="project" value="UniProtKB-UniRule"/>
</dbReference>
<dbReference type="GO" id="GO:0017116">
    <property type="term" value="F:single-stranded DNA helicase activity"/>
    <property type="evidence" value="ECO:0007669"/>
    <property type="project" value="UniProtKB-UniRule"/>
</dbReference>
<dbReference type="SUPFAM" id="SSF52540">
    <property type="entry name" value="P-loop containing nucleoside triphosphate hydrolases"/>
    <property type="match status" value="1"/>
</dbReference>
<keyword evidence="1" id="KW-0238">DNA-binding</keyword>
<dbReference type="GO" id="GO:0005634">
    <property type="term" value="C:nucleus"/>
    <property type="evidence" value="ECO:0007669"/>
    <property type="project" value="UniProtKB-SubCell"/>
</dbReference>
<dbReference type="GO" id="GO:0046872">
    <property type="term" value="F:metal ion binding"/>
    <property type="evidence" value="ECO:0007669"/>
    <property type="project" value="UniProtKB-UniRule"/>
</dbReference>
<gene>
    <name evidence="5" type="ORF">L9F63_026640</name>
</gene>
<reference evidence="5" key="2">
    <citation type="submission" date="2023-05" db="EMBL/GenBank/DDBJ databases">
        <authorList>
            <person name="Fouks B."/>
        </authorList>
    </citation>
    <scope>NUCLEOTIDE SEQUENCE</scope>
    <source>
        <strain evidence="5">Stay&amp;Tobe</strain>
        <tissue evidence="5">Testes</tissue>
    </source>
</reference>
<dbReference type="PANTHER" id="PTHR10887:SF433">
    <property type="entry name" value="DNA REPLICATION ATP-DEPENDENT HELICASE_NUCLEASE DNA2"/>
    <property type="match status" value="1"/>
</dbReference>
<keyword evidence="1" id="KW-0479">Metal-binding</keyword>
<comment type="similarity">
    <text evidence="1">Belongs to the DNA2/NAM7 helicase family.</text>
</comment>
<dbReference type="Gene3D" id="3.40.50.300">
    <property type="entry name" value="P-loop containing nucleotide triphosphate hydrolases"/>
    <property type="match status" value="2"/>
</dbReference>
<feature type="region of interest" description="Disordered" evidence="2">
    <location>
        <begin position="309"/>
        <end position="341"/>
    </location>
</feature>
<dbReference type="Pfam" id="PF12767">
    <property type="entry name" value="SAGA-Tad1"/>
    <property type="match status" value="1"/>
</dbReference>
<keyword evidence="1" id="KW-0234">DNA repair</keyword>
<dbReference type="GO" id="GO:0071932">
    <property type="term" value="P:replication fork reversal"/>
    <property type="evidence" value="ECO:0007669"/>
    <property type="project" value="TreeGrafter"/>
</dbReference>
<keyword evidence="1" id="KW-0004">4Fe-4S</keyword>
<keyword evidence="1" id="KW-0411">Iron-sulfur</keyword>
<evidence type="ECO:0000259" key="4">
    <source>
        <dbReference type="Pfam" id="PF13087"/>
    </source>
</evidence>
<evidence type="ECO:0000256" key="1">
    <source>
        <dbReference type="RuleBase" id="RU367041"/>
    </source>
</evidence>
<comment type="function">
    <text evidence="1">Key enzyme involved in DNA replication and DNA repair. Involved in Okazaki fragments processing by cleaving long flaps that escape FEN1: flaps that are longer than 27 nucleotides are coated by replication protein A complex (RPA), leading to recruit DNA2 which cleaves the flap until it is too short to bind RPA and becomes a substrate for FEN1. Also involved in 5'-end resection of DNA during double-strand break (DSB) repair by mediating the cleavage of 5'-ssDNA.</text>
</comment>
<dbReference type="InterPro" id="IPR027417">
    <property type="entry name" value="P-loop_NTPase"/>
</dbReference>
<dbReference type="Pfam" id="PF13086">
    <property type="entry name" value="AAA_11"/>
    <property type="match status" value="1"/>
</dbReference>
<dbReference type="GO" id="GO:0070461">
    <property type="term" value="C:SAGA-type complex"/>
    <property type="evidence" value="ECO:0007669"/>
    <property type="project" value="InterPro"/>
</dbReference>
<reference evidence="5" key="1">
    <citation type="journal article" date="2023" name="IScience">
        <title>Live-bearing cockroach genome reveals convergent evolutionary mechanisms linked to viviparity in insects and beyond.</title>
        <authorList>
            <person name="Fouks B."/>
            <person name="Harrison M.C."/>
            <person name="Mikhailova A.A."/>
            <person name="Marchal E."/>
            <person name="English S."/>
            <person name="Carruthers M."/>
            <person name="Jennings E.C."/>
            <person name="Chiamaka E.L."/>
            <person name="Frigard R.A."/>
            <person name="Pippel M."/>
            <person name="Attardo G.M."/>
            <person name="Benoit J.B."/>
            <person name="Bornberg-Bauer E."/>
            <person name="Tobe S.S."/>
        </authorList>
    </citation>
    <scope>NUCLEOTIDE SEQUENCE</scope>
    <source>
        <strain evidence="5">Stay&amp;Tobe</strain>
    </source>
</reference>
<keyword evidence="1" id="KW-0511">Multifunctional enzyme</keyword>
<dbReference type="Pfam" id="PF13087">
    <property type="entry name" value="AAA_12"/>
    <property type="match status" value="1"/>
</dbReference>
<dbReference type="GO" id="GO:0006281">
    <property type="term" value="P:DNA repair"/>
    <property type="evidence" value="ECO:0007669"/>
    <property type="project" value="UniProtKB-KW"/>
</dbReference>
<proteinExistence type="inferred from homology"/>
<evidence type="ECO:0000313" key="5">
    <source>
        <dbReference type="EMBL" id="KAJ9598826.1"/>
    </source>
</evidence>
<dbReference type="GO" id="GO:0051539">
    <property type="term" value="F:4 iron, 4 sulfur cluster binding"/>
    <property type="evidence" value="ECO:0007669"/>
    <property type="project" value="UniProtKB-UniRule"/>
</dbReference>
<dbReference type="CDD" id="cd18808">
    <property type="entry name" value="SF1_C_Upf1"/>
    <property type="match status" value="1"/>
</dbReference>
<keyword evidence="1" id="KW-0347">Helicase</keyword>
<evidence type="ECO:0000256" key="2">
    <source>
        <dbReference type="SAM" id="MobiDB-lite"/>
    </source>
</evidence>
<keyword evidence="1" id="KW-0235">DNA replication</keyword>
<feature type="compositionally biased region" description="Acidic residues" evidence="2">
    <location>
        <begin position="444"/>
        <end position="457"/>
    </location>
</feature>
<dbReference type="InterPro" id="IPR024738">
    <property type="entry name" value="Hfi1/Tada1"/>
</dbReference>
<keyword evidence="1" id="KW-0547">Nucleotide-binding</keyword>
<dbReference type="AlphaFoldDB" id="A0AAD8EQL8"/>
<dbReference type="EC" id="3.6.4.12" evidence="1"/>
<keyword evidence="1" id="KW-0067">ATP-binding</keyword>
<organism evidence="5 6">
    <name type="scientific">Diploptera punctata</name>
    <name type="common">Pacific beetle cockroach</name>
    <dbReference type="NCBI Taxonomy" id="6984"/>
    <lineage>
        <taxon>Eukaryota</taxon>
        <taxon>Metazoa</taxon>
        <taxon>Ecdysozoa</taxon>
        <taxon>Arthropoda</taxon>
        <taxon>Hexapoda</taxon>
        <taxon>Insecta</taxon>
        <taxon>Pterygota</taxon>
        <taxon>Neoptera</taxon>
        <taxon>Polyneoptera</taxon>
        <taxon>Dictyoptera</taxon>
        <taxon>Blattodea</taxon>
        <taxon>Blaberoidea</taxon>
        <taxon>Blaberidae</taxon>
        <taxon>Diplopterinae</taxon>
        <taxon>Diploptera</taxon>
    </lineage>
</organism>
<sequence length="539" mass="60911">LVVGTTCLGAGHALFTRRTFDICIVDESTQVLQVSVLRPLFCAKKFVLIGDPEQLPPVVRSKRAKELGMSESLFARLDSPDVTVCLNLQYRMNQAITDVANELTYNGQLKCGNEETSLATLELPNENLVMDELAEESWLRPILSSSLQNSFVMLDTGPTCRTERGYTNLFEAAVIHRVVRLLIKAGVVDSGIGIIAPYRAQVALLRKVVSADAVEVNTVDQYQGRDKDVIIFSCTKSVRNDYTENNKSDENEILGDKRRLTVAVTRAKKKLIIIGDVITLRKYSPFNQLLECLSHSSVIRDNKLNRRTKVKRRNRSDKGNFEPADVSEYITPLHPPPSHARDEPLRYSAHELFLPDTSLIFGRLLLCAWEQGMEGAEESAAEIIIIAVQQFLKNILMTVLSRRKGYKLRENRFMYNLGTAVPNPWLRNTANIADDSMNNRGTEELIEEEEEEEEQEEEKSQPVFQRLSLEEIEQRAAYQIACSNTVPTTHYPVTPFQLLEALQVNRNMIPSHTVYSLNTERIITSLNHPTTEEIEATSK</sequence>
<feature type="domain" description="DNA2/NAM7 helicase-like C-terminal" evidence="4">
    <location>
        <begin position="69"/>
        <end position="276"/>
    </location>
</feature>
<comment type="caution">
    <text evidence="5">The sequence shown here is derived from an EMBL/GenBank/DDBJ whole genome shotgun (WGS) entry which is preliminary data.</text>
</comment>
<evidence type="ECO:0000259" key="3">
    <source>
        <dbReference type="Pfam" id="PF13086"/>
    </source>
</evidence>
<evidence type="ECO:0000313" key="6">
    <source>
        <dbReference type="Proteomes" id="UP001233999"/>
    </source>
</evidence>
<feature type="non-terminal residue" evidence="5">
    <location>
        <position position="539"/>
    </location>
</feature>
<dbReference type="GO" id="GO:0003677">
    <property type="term" value="F:DNA binding"/>
    <property type="evidence" value="ECO:0007669"/>
    <property type="project" value="UniProtKB-UniRule"/>
</dbReference>
<keyword evidence="1" id="KW-0378">Hydrolase</keyword>
<keyword evidence="1" id="KW-0539">Nucleus</keyword>
<accession>A0AAD8EQL8</accession>
<keyword evidence="1" id="KW-0540">Nuclease</keyword>
<dbReference type="EC" id="3.1.-.-" evidence="1"/>
<name>A0AAD8EQL8_DIPPU</name>
<feature type="region of interest" description="Disordered" evidence="2">
    <location>
        <begin position="432"/>
        <end position="463"/>
    </location>
</feature>
<feature type="domain" description="DNA2/NAM7 helicase helicase" evidence="3">
    <location>
        <begin position="2"/>
        <end position="62"/>
    </location>
</feature>
<dbReference type="InterPro" id="IPR041679">
    <property type="entry name" value="DNA2/NAM7-like_C"/>
</dbReference>
<dbReference type="PANTHER" id="PTHR10887">
    <property type="entry name" value="DNA2/NAM7 HELICASE FAMILY"/>
    <property type="match status" value="1"/>
</dbReference>
<dbReference type="InterPro" id="IPR047187">
    <property type="entry name" value="SF1_C_Upf1"/>
</dbReference>
<dbReference type="GO" id="GO:0033567">
    <property type="term" value="P:DNA replication, Okazaki fragment processing"/>
    <property type="evidence" value="ECO:0007669"/>
    <property type="project" value="UniProtKB-UniRule"/>
</dbReference>
<keyword evidence="1" id="KW-0227">DNA damage</keyword>